<evidence type="ECO:0008006" key="4">
    <source>
        <dbReference type="Google" id="ProtNLM"/>
    </source>
</evidence>
<dbReference type="RefSeq" id="WP_284369875.1">
    <property type="nucleotide sequence ID" value="NZ_BSNJ01000002.1"/>
</dbReference>
<organism evidence="2 3">
    <name type="scientific">Algimonas porphyrae</name>
    <dbReference type="NCBI Taxonomy" id="1128113"/>
    <lineage>
        <taxon>Bacteria</taxon>
        <taxon>Pseudomonadati</taxon>
        <taxon>Pseudomonadota</taxon>
        <taxon>Alphaproteobacteria</taxon>
        <taxon>Maricaulales</taxon>
        <taxon>Robiginitomaculaceae</taxon>
        <taxon>Algimonas</taxon>
    </lineage>
</organism>
<feature type="region of interest" description="Disordered" evidence="1">
    <location>
        <begin position="1"/>
        <end position="69"/>
    </location>
</feature>
<evidence type="ECO:0000313" key="2">
    <source>
        <dbReference type="EMBL" id="GLQ19845.1"/>
    </source>
</evidence>
<feature type="compositionally biased region" description="Basic and acidic residues" evidence="1">
    <location>
        <begin position="20"/>
        <end position="60"/>
    </location>
</feature>
<dbReference type="Proteomes" id="UP001161390">
    <property type="component" value="Unassembled WGS sequence"/>
</dbReference>
<evidence type="ECO:0000313" key="3">
    <source>
        <dbReference type="Proteomes" id="UP001161390"/>
    </source>
</evidence>
<protein>
    <recommendedName>
        <fullName evidence="4">DUF4169 family protein</fullName>
    </recommendedName>
</protein>
<name>A0ABQ5UX12_9PROT</name>
<accession>A0ABQ5UX12</accession>
<comment type="caution">
    <text evidence="2">The sequence shown here is derived from an EMBL/GenBank/DDBJ whole genome shotgun (WGS) entry which is preliminary data.</text>
</comment>
<reference evidence="2" key="1">
    <citation type="journal article" date="2014" name="Int. J. Syst. Evol. Microbiol.">
        <title>Complete genome of a new Firmicutes species belonging to the dominant human colonic microbiota ('Ruminococcus bicirculans') reveals two chromosomes and a selective capacity to utilize plant glucans.</title>
        <authorList>
            <consortium name="NISC Comparative Sequencing Program"/>
            <person name="Wegmann U."/>
            <person name="Louis P."/>
            <person name="Goesmann A."/>
            <person name="Henrissat B."/>
            <person name="Duncan S.H."/>
            <person name="Flint H.J."/>
        </authorList>
    </citation>
    <scope>NUCLEOTIDE SEQUENCE</scope>
    <source>
        <strain evidence="2">NBRC 108216</strain>
    </source>
</reference>
<keyword evidence="3" id="KW-1185">Reference proteome</keyword>
<dbReference type="Pfam" id="PF13770">
    <property type="entry name" value="DUF4169"/>
    <property type="match status" value="1"/>
</dbReference>
<sequence length="69" mass="7929">MDGPVINLRQDRKRRVRANASERADLNRIAHGRSAGERRQTKADRDALTRTVDVHMREQKNSQPKPPIS</sequence>
<gene>
    <name evidence="2" type="ORF">GCM10007854_08000</name>
</gene>
<dbReference type="EMBL" id="BSNJ01000002">
    <property type="protein sequence ID" value="GLQ19845.1"/>
    <property type="molecule type" value="Genomic_DNA"/>
</dbReference>
<reference evidence="2" key="2">
    <citation type="submission" date="2023-01" db="EMBL/GenBank/DDBJ databases">
        <title>Draft genome sequence of Algimonas porphyrae strain NBRC 108216.</title>
        <authorList>
            <person name="Sun Q."/>
            <person name="Mori K."/>
        </authorList>
    </citation>
    <scope>NUCLEOTIDE SEQUENCE</scope>
    <source>
        <strain evidence="2">NBRC 108216</strain>
    </source>
</reference>
<evidence type="ECO:0000256" key="1">
    <source>
        <dbReference type="SAM" id="MobiDB-lite"/>
    </source>
</evidence>
<dbReference type="InterPro" id="IPR025227">
    <property type="entry name" value="DUF4169"/>
</dbReference>
<proteinExistence type="predicted"/>